<dbReference type="RefSeq" id="WP_048556105.1">
    <property type="nucleotide sequence ID" value="NZ_HF570958.1"/>
</dbReference>
<dbReference type="Proteomes" id="UP000035721">
    <property type="component" value="Unassembled WGS sequence"/>
</dbReference>
<organism evidence="1 2">
    <name type="scientific">Nostocoides japonicum T1-X7</name>
    <dbReference type="NCBI Taxonomy" id="1194083"/>
    <lineage>
        <taxon>Bacteria</taxon>
        <taxon>Bacillati</taxon>
        <taxon>Actinomycetota</taxon>
        <taxon>Actinomycetes</taxon>
        <taxon>Micrococcales</taxon>
        <taxon>Intrasporangiaceae</taxon>
        <taxon>Nostocoides</taxon>
    </lineage>
</organism>
<dbReference type="InterPro" id="IPR024747">
    <property type="entry name" value="Pyridox_Oxase-rel"/>
</dbReference>
<comment type="caution">
    <text evidence="1">The sequence shown here is derived from an EMBL/GenBank/DDBJ whole genome shotgun (WGS) entry which is preliminary data.</text>
</comment>
<gene>
    <name evidence="1" type="ORF">BN12_450012</name>
</gene>
<accession>A0A077LZT1</accession>
<evidence type="ECO:0000313" key="1">
    <source>
        <dbReference type="EMBL" id="CCH79508.1"/>
    </source>
</evidence>
<name>A0A077LZT1_9MICO</name>
<evidence type="ECO:0000313" key="2">
    <source>
        <dbReference type="Proteomes" id="UP000035721"/>
    </source>
</evidence>
<dbReference type="InterPro" id="IPR012349">
    <property type="entry name" value="Split_barrel_FMN-bd"/>
</dbReference>
<evidence type="ECO:0008006" key="3">
    <source>
        <dbReference type="Google" id="ProtNLM"/>
    </source>
</evidence>
<protein>
    <recommendedName>
        <fullName evidence="3">Pyridoxamine 5'-phosphate oxidase family protein</fullName>
    </recommendedName>
</protein>
<dbReference type="EMBL" id="CAJB01000376">
    <property type="protein sequence ID" value="CCH79508.1"/>
    <property type="molecule type" value="Genomic_DNA"/>
</dbReference>
<proteinExistence type="predicted"/>
<sequence>MYEPEDDETAVRALDDTECWELLRGEEFARLAFHLAGEVHIVPLNYATDGGRLFFRTAEGSKLLGVTMNDDVALEIDHFDDEAEKAWSVVVRGNATVLEGSAADVVEELPLRPWVPTAKYVVVAITPGEITGRAFRISKPWQHMIPQP</sequence>
<dbReference type="AlphaFoldDB" id="A0A077LZT1"/>
<dbReference type="STRING" id="1194083.BN12_450012"/>
<dbReference type="Pfam" id="PF12900">
    <property type="entry name" value="Pyridox_ox_2"/>
    <property type="match status" value="1"/>
</dbReference>
<dbReference type="Gene3D" id="2.30.110.10">
    <property type="entry name" value="Electron Transport, Fmn-binding Protein, Chain A"/>
    <property type="match status" value="1"/>
</dbReference>
<dbReference type="SUPFAM" id="SSF50475">
    <property type="entry name" value="FMN-binding split barrel"/>
    <property type="match status" value="1"/>
</dbReference>
<dbReference type="OrthoDB" id="7062584at2"/>
<reference evidence="1 2" key="1">
    <citation type="journal article" date="2013" name="ISME J.">
        <title>A metabolic model for members of the genus Tetrasphaera involved in enhanced biological phosphorus removal.</title>
        <authorList>
            <person name="Kristiansen R."/>
            <person name="Nguyen H.T.T."/>
            <person name="Saunders A.M."/>
            <person name="Nielsen J.L."/>
            <person name="Wimmer R."/>
            <person name="Le V.Q."/>
            <person name="McIlroy S.J."/>
            <person name="Petrovski S."/>
            <person name="Seviour R.J."/>
            <person name="Calteau A."/>
            <person name="Nielsen K.L."/>
            <person name="Nielsen P.H."/>
        </authorList>
    </citation>
    <scope>NUCLEOTIDE SEQUENCE [LARGE SCALE GENOMIC DNA]</scope>
    <source>
        <strain evidence="1 2">T1-X7</strain>
    </source>
</reference>
<keyword evidence="2" id="KW-1185">Reference proteome</keyword>